<accession>A0A075GU63</accession>
<dbReference type="SUPFAM" id="SSF103481">
    <property type="entry name" value="Multidrug resistance efflux transporter EmrE"/>
    <property type="match status" value="2"/>
</dbReference>
<keyword evidence="1" id="KW-0472">Membrane</keyword>
<keyword evidence="1" id="KW-0812">Transmembrane</keyword>
<dbReference type="InterPro" id="IPR000864">
    <property type="entry name" value="Prot_inh_pot1"/>
</dbReference>
<dbReference type="GO" id="GO:0004867">
    <property type="term" value="F:serine-type endopeptidase inhibitor activity"/>
    <property type="evidence" value="ECO:0007669"/>
    <property type="project" value="InterPro"/>
</dbReference>
<dbReference type="InterPro" id="IPR037185">
    <property type="entry name" value="EmrE-like"/>
</dbReference>
<reference evidence="3" key="1">
    <citation type="journal article" date="2014" name="Genome Biol. Evol.">
        <title>Pangenome evidence for extensive interdomain horizontal transfer affecting lineage core and shell genes in uncultured planktonic thaumarchaeota and euryarchaeota.</title>
        <authorList>
            <person name="Deschamps P."/>
            <person name="Zivanovic Y."/>
            <person name="Moreira D."/>
            <person name="Rodriguez-Valera F."/>
            <person name="Lopez-Garcia P."/>
        </authorList>
    </citation>
    <scope>NUCLEOTIDE SEQUENCE</scope>
</reference>
<feature type="transmembrane region" description="Helical" evidence="1">
    <location>
        <begin position="32"/>
        <end position="53"/>
    </location>
</feature>
<dbReference type="EMBL" id="KF900736">
    <property type="protein sequence ID" value="AIF05328.1"/>
    <property type="molecule type" value="Genomic_DNA"/>
</dbReference>
<feature type="transmembrane region" description="Helical" evidence="1">
    <location>
        <begin position="65"/>
        <end position="86"/>
    </location>
</feature>
<evidence type="ECO:0000259" key="2">
    <source>
        <dbReference type="Pfam" id="PF00892"/>
    </source>
</evidence>
<feature type="transmembrane region" description="Helical" evidence="1">
    <location>
        <begin position="235"/>
        <end position="260"/>
    </location>
</feature>
<feature type="domain" description="EamA" evidence="2">
    <location>
        <begin position="11"/>
        <end position="137"/>
    </location>
</feature>
<feature type="transmembrane region" description="Helical" evidence="1">
    <location>
        <begin position="92"/>
        <end position="114"/>
    </location>
</feature>
<evidence type="ECO:0000256" key="1">
    <source>
        <dbReference type="SAM" id="Phobius"/>
    </source>
</evidence>
<dbReference type="PANTHER" id="PTHR22911">
    <property type="entry name" value="ACYL-MALONYL CONDENSING ENZYME-RELATED"/>
    <property type="match status" value="1"/>
</dbReference>
<dbReference type="GO" id="GO:0016020">
    <property type="term" value="C:membrane"/>
    <property type="evidence" value="ECO:0007669"/>
    <property type="project" value="InterPro"/>
</dbReference>
<feature type="transmembrane region" description="Helical" evidence="1">
    <location>
        <begin position="266"/>
        <end position="283"/>
    </location>
</feature>
<dbReference type="GO" id="GO:0009611">
    <property type="term" value="P:response to wounding"/>
    <property type="evidence" value="ECO:0007669"/>
    <property type="project" value="InterPro"/>
</dbReference>
<protein>
    <submittedName>
        <fullName evidence="3">Putative drug/metabolite exporter family protein permease</fullName>
    </submittedName>
</protein>
<dbReference type="PROSITE" id="PS00285">
    <property type="entry name" value="POTATO_INHIBITOR"/>
    <property type="match status" value="1"/>
</dbReference>
<evidence type="ECO:0000313" key="3">
    <source>
        <dbReference type="EMBL" id="AIF05328.1"/>
    </source>
</evidence>
<name>A0A075GU63_9EURY</name>
<organism evidence="3">
    <name type="scientific">uncultured marine group II/III euryarchaeote KM3_181_H05</name>
    <dbReference type="NCBI Taxonomy" id="1457945"/>
    <lineage>
        <taxon>Archaea</taxon>
        <taxon>Methanobacteriati</taxon>
        <taxon>Methanobacteriota</taxon>
        <taxon>environmental samples</taxon>
    </lineage>
</organism>
<sequence>MKERLPHLALGVAMVAISLSAIFIRWSDSSPLVAAAHRQAFATLLFLPPLLWNRAAGLRRLTRRELASMAVIGLLLGAHFGFFFAAVKATSVAAAVLLATCHPVFVAAVGAVVLGETLSRQAQRGMALALGGMLLLLGGDLLQDSGTLHGNALALVSGLLAGGYYLGGRSLRQTVALADYALVVYAFSALALWSAVFAAGDEWQGLPQREYLLFGLMALVPTLLGHTLQNWALGYLPAFVVTVTLLAEPIGSGLLALAFFGEQPGWPELLGGAAVLAGIWAVATPRETSAA</sequence>
<dbReference type="PANTHER" id="PTHR22911:SF76">
    <property type="entry name" value="EAMA DOMAIN-CONTAINING PROTEIN"/>
    <property type="match status" value="1"/>
</dbReference>
<feature type="transmembrane region" description="Helical" evidence="1">
    <location>
        <begin position="7"/>
        <end position="26"/>
    </location>
</feature>
<feature type="transmembrane region" description="Helical" evidence="1">
    <location>
        <begin position="126"/>
        <end position="142"/>
    </location>
</feature>
<feature type="domain" description="EamA" evidence="2">
    <location>
        <begin position="150"/>
        <end position="282"/>
    </location>
</feature>
<dbReference type="InterPro" id="IPR000620">
    <property type="entry name" value="EamA_dom"/>
</dbReference>
<proteinExistence type="predicted"/>
<dbReference type="AlphaFoldDB" id="A0A075GU63"/>
<keyword evidence="1" id="KW-1133">Transmembrane helix</keyword>
<dbReference type="Pfam" id="PF00892">
    <property type="entry name" value="EamA"/>
    <property type="match status" value="2"/>
</dbReference>
<feature type="transmembrane region" description="Helical" evidence="1">
    <location>
        <begin position="178"/>
        <end position="199"/>
    </location>
</feature>
<feature type="transmembrane region" description="Helical" evidence="1">
    <location>
        <begin position="148"/>
        <end position="166"/>
    </location>
</feature>
<feature type="transmembrane region" description="Helical" evidence="1">
    <location>
        <begin position="211"/>
        <end position="228"/>
    </location>
</feature>
<dbReference type="Gene3D" id="1.10.3730.20">
    <property type="match status" value="1"/>
</dbReference>